<feature type="compositionally biased region" description="Polar residues" evidence="12">
    <location>
        <begin position="774"/>
        <end position="787"/>
    </location>
</feature>
<dbReference type="InterPro" id="IPR017441">
    <property type="entry name" value="Protein_kinase_ATP_BS"/>
</dbReference>
<dbReference type="EMBL" id="SELW01000224">
    <property type="protein sequence ID" value="TID29853.1"/>
    <property type="molecule type" value="Genomic_DNA"/>
</dbReference>
<dbReference type="GO" id="GO:1990625">
    <property type="term" value="P:negative regulation of cytoplasmic translational initiation in response to stress"/>
    <property type="evidence" value="ECO:0007669"/>
    <property type="project" value="TreeGrafter"/>
</dbReference>
<dbReference type="GO" id="GO:0005634">
    <property type="term" value="C:nucleus"/>
    <property type="evidence" value="ECO:0007669"/>
    <property type="project" value="TreeGrafter"/>
</dbReference>
<feature type="binding site" evidence="10">
    <location>
        <position position="705"/>
    </location>
    <ligand>
        <name>ATP</name>
        <dbReference type="ChEBI" id="CHEBI:30616"/>
    </ligand>
</feature>
<evidence type="ECO:0000256" key="11">
    <source>
        <dbReference type="SAM" id="Coils"/>
    </source>
</evidence>
<gene>
    <name evidence="15" type="ORF">CANINC_001546</name>
</gene>
<dbReference type="PANTHER" id="PTHR11042:SF136">
    <property type="entry name" value="EIF-2-ALPHA KINASE GCN2"/>
    <property type="match status" value="1"/>
</dbReference>
<feature type="compositionally biased region" description="Basic and acidic residues" evidence="12">
    <location>
        <begin position="215"/>
        <end position="229"/>
    </location>
</feature>
<feature type="compositionally biased region" description="Acidic residues" evidence="12">
    <location>
        <begin position="756"/>
        <end position="772"/>
    </location>
</feature>
<reference evidence="15 16" key="1">
    <citation type="journal article" date="2019" name="Front. Genet.">
        <title>Whole-Genome Sequencing of the Opportunistic Yeast Pathogen Candida inconspicua Uncovers Its Hybrid Origin.</title>
        <authorList>
            <person name="Mixao V."/>
            <person name="Hansen A.P."/>
            <person name="Saus E."/>
            <person name="Boekhout T."/>
            <person name="Lass-Florl C."/>
            <person name="Gabaldon T."/>
        </authorList>
    </citation>
    <scope>NUCLEOTIDE SEQUENCE [LARGE SCALE GENOMIC DNA]</scope>
    <source>
        <strain evidence="15 16">CBS 180</strain>
    </source>
</reference>
<dbReference type="Gene3D" id="3.10.110.10">
    <property type="entry name" value="Ubiquitin Conjugating Enzyme"/>
    <property type="match status" value="1"/>
</dbReference>
<evidence type="ECO:0000313" key="15">
    <source>
        <dbReference type="EMBL" id="TID29853.1"/>
    </source>
</evidence>
<dbReference type="GO" id="GO:0030447">
    <property type="term" value="P:filamentous growth"/>
    <property type="evidence" value="ECO:0007669"/>
    <property type="project" value="UniProtKB-ARBA"/>
</dbReference>
<dbReference type="PANTHER" id="PTHR11042">
    <property type="entry name" value="EUKARYOTIC TRANSLATION INITIATION FACTOR 2-ALPHA KINASE EIF2-ALPHA KINASE -RELATED"/>
    <property type="match status" value="1"/>
</dbReference>
<dbReference type="Pfam" id="PF05773">
    <property type="entry name" value="RWD"/>
    <property type="match status" value="1"/>
</dbReference>
<feature type="region of interest" description="Disordered" evidence="12">
    <location>
        <begin position="808"/>
        <end position="856"/>
    </location>
</feature>
<dbReference type="InterPro" id="IPR008271">
    <property type="entry name" value="Ser/Thr_kinase_AS"/>
</dbReference>
<evidence type="ECO:0000256" key="9">
    <source>
        <dbReference type="ARBA" id="ARBA00048679"/>
    </source>
</evidence>
<evidence type="ECO:0000259" key="14">
    <source>
        <dbReference type="PROSITE" id="PS50908"/>
    </source>
</evidence>
<dbReference type="FunFam" id="3.30.200.20:FF:000379">
    <property type="entry name" value="eIF-2-alpha kinase GCN2"/>
    <property type="match status" value="1"/>
</dbReference>
<evidence type="ECO:0000256" key="6">
    <source>
        <dbReference type="ARBA" id="ARBA00022840"/>
    </source>
</evidence>
<dbReference type="SUPFAM" id="SSF56112">
    <property type="entry name" value="Protein kinase-like (PK-like)"/>
    <property type="match status" value="2"/>
</dbReference>
<dbReference type="PROSITE" id="PS00108">
    <property type="entry name" value="PROTEIN_KINASE_ST"/>
    <property type="match status" value="1"/>
</dbReference>
<proteinExistence type="inferred from homology"/>
<evidence type="ECO:0000256" key="7">
    <source>
        <dbReference type="ARBA" id="ARBA00037982"/>
    </source>
</evidence>
<keyword evidence="6 10" id="KW-0067">ATP-binding</keyword>
<dbReference type="SUPFAM" id="SSF54495">
    <property type="entry name" value="UBC-like"/>
    <property type="match status" value="1"/>
</dbReference>
<feature type="domain" description="Protein kinase" evidence="13">
    <location>
        <begin position="326"/>
        <end position="599"/>
    </location>
</feature>
<keyword evidence="4 10" id="KW-0547">Nucleotide-binding</keyword>
<accession>A0A4T0X3R5</accession>
<evidence type="ECO:0000256" key="10">
    <source>
        <dbReference type="PROSITE-ProRule" id="PRU10141"/>
    </source>
</evidence>
<feature type="domain" description="RWD" evidence="14">
    <location>
        <begin position="15"/>
        <end position="126"/>
    </location>
</feature>
<dbReference type="GO" id="GO:0004694">
    <property type="term" value="F:eukaryotic translation initiation factor 2alpha kinase activity"/>
    <property type="evidence" value="ECO:0007669"/>
    <property type="project" value="TreeGrafter"/>
</dbReference>
<evidence type="ECO:0000313" key="16">
    <source>
        <dbReference type="Proteomes" id="UP000307173"/>
    </source>
</evidence>
<feature type="compositionally biased region" description="Acidic residues" evidence="12">
    <location>
        <begin position="835"/>
        <end position="848"/>
    </location>
</feature>
<dbReference type="Proteomes" id="UP000307173">
    <property type="component" value="Unassembled WGS sequence"/>
</dbReference>
<dbReference type="Gene3D" id="1.10.510.10">
    <property type="entry name" value="Transferase(Phosphotransferase) domain 1"/>
    <property type="match status" value="2"/>
</dbReference>
<dbReference type="GO" id="GO:0005524">
    <property type="term" value="F:ATP binding"/>
    <property type="evidence" value="ECO:0007669"/>
    <property type="project" value="UniProtKB-UniRule"/>
</dbReference>
<dbReference type="InterPro" id="IPR011009">
    <property type="entry name" value="Kinase-like_dom_sf"/>
</dbReference>
<dbReference type="PROSITE" id="PS00107">
    <property type="entry name" value="PROTEIN_KINASE_ATP"/>
    <property type="match status" value="1"/>
</dbReference>
<dbReference type="CDD" id="cd23823">
    <property type="entry name" value="RWD_GCN2"/>
    <property type="match status" value="1"/>
</dbReference>
<comment type="catalytic activity">
    <reaction evidence="8">
        <text>L-threonyl-[protein] + ATP = O-phospho-L-threonyl-[protein] + ADP + H(+)</text>
        <dbReference type="Rhea" id="RHEA:46608"/>
        <dbReference type="Rhea" id="RHEA-COMP:11060"/>
        <dbReference type="Rhea" id="RHEA-COMP:11605"/>
        <dbReference type="ChEBI" id="CHEBI:15378"/>
        <dbReference type="ChEBI" id="CHEBI:30013"/>
        <dbReference type="ChEBI" id="CHEBI:30616"/>
        <dbReference type="ChEBI" id="CHEBI:61977"/>
        <dbReference type="ChEBI" id="CHEBI:456216"/>
        <dbReference type="EC" id="2.7.11.1"/>
    </reaction>
</comment>
<evidence type="ECO:0000259" key="13">
    <source>
        <dbReference type="PROSITE" id="PS50011"/>
    </source>
</evidence>
<dbReference type="OrthoDB" id="341578at2759"/>
<comment type="caution">
    <text evidence="15">The sequence shown here is derived from an EMBL/GenBank/DDBJ whole genome shotgun (WGS) entry which is preliminary data.</text>
</comment>
<feature type="coiled-coil region" evidence="11">
    <location>
        <begin position="134"/>
        <end position="181"/>
    </location>
</feature>
<keyword evidence="11" id="KW-0175">Coiled coil</keyword>
<evidence type="ECO:0000256" key="8">
    <source>
        <dbReference type="ARBA" id="ARBA00047899"/>
    </source>
</evidence>
<dbReference type="InterPro" id="IPR000719">
    <property type="entry name" value="Prot_kinase_dom"/>
</dbReference>
<keyword evidence="5" id="KW-0418">Kinase</keyword>
<dbReference type="InterPro" id="IPR050339">
    <property type="entry name" value="CC_SR_Kinase"/>
</dbReference>
<protein>
    <recommendedName>
        <fullName evidence="1">non-specific serine/threonine protein kinase</fullName>
        <ecNumber evidence="1">2.7.11.1</ecNumber>
    </recommendedName>
</protein>
<feature type="domain" description="Protein kinase" evidence="13">
    <location>
        <begin position="676"/>
        <end position="994"/>
    </location>
</feature>
<dbReference type="PROSITE" id="PS50908">
    <property type="entry name" value="RWD"/>
    <property type="match status" value="1"/>
</dbReference>
<evidence type="ECO:0000256" key="4">
    <source>
        <dbReference type="ARBA" id="ARBA00022741"/>
    </source>
</evidence>
<keyword evidence="16" id="KW-1185">Reference proteome</keyword>
<dbReference type="Gene3D" id="3.30.200.20">
    <property type="entry name" value="Phosphorylase Kinase, domain 1"/>
    <property type="match status" value="1"/>
</dbReference>
<dbReference type="AlphaFoldDB" id="A0A4T0X3R5"/>
<dbReference type="CDD" id="cd14012">
    <property type="entry name" value="PK_eIF2AK_GCN2_rpt1"/>
    <property type="match status" value="1"/>
</dbReference>
<dbReference type="PROSITE" id="PS50011">
    <property type="entry name" value="PROTEIN_KINASE_DOM"/>
    <property type="match status" value="2"/>
</dbReference>
<dbReference type="InterPro" id="IPR006575">
    <property type="entry name" value="RWD_dom"/>
</dbReference>
<evidence type="ECO:0000256" key="2">
    <source>
        <dbReference type="ARBA" id="ARBA00022527"/>
    </source>
</evidence>
<keyword evidence="2" id="KW-0723">Serine/threonine-protein kinase</keyword>
<dbReference type="SMART" id="SM00591">
    <property type="entry name" value="RWD"/>
    <property type="match status" value="1"/>
</dbReference>
<dbReference type="GO" id="GO:0005829">
    <property type="term" value="C:cytosol"/>
    <property type="evidence" value="ECO:0007669"/>
    <property type="project" value="TreeGrafter"/>
</dbReference>
<dbReference type="InterPro" id="IPR016135">
    <property type="entry name" value="UBQ-conjugating_enzyme/RWD"/>
</dbReference>
<comment type="catalytic activity">
    <reaction evidence="9">
        <text>L-seryl-[protein] + ATP = O-phospho-L-seryl-[protein] + ADP + H(+)</text>
        <dbReference type="Rhea" id="RHEA:17989"/>
        <dbReference type="Rhea" id="RHEA-COMP:9863"/>
        <dbReference type="Rhea" id="RHEA-COMP:11604"/>
        <dbReference type="ChEBI" id="CHEBI:15378"/>
        <dbReference type="ChEBI" id="CHEBI:29999"/>
        <dbReference type="ChEBI" id="CHEBI:30616"/>
        <dbReference type="ChEBI" id="CHEBI:83421"/>
        <dbReference type="ChEBI" id="CHEBI:456216"/>
        <dbReference type="EC" id="2.7.11.1"/>
    </reaction>
</comment>
<dbReference type="SMART" id="SM00220">
    <property type="entry name" value="S_TKc"/>
    <property type="match status" value="1"/>
</dbReference>
<dbReference type="EC" id="2.7.11.1" evidence="1"/>
<comment type="similarity">
    <text evidence="7">Belongs to the protein kinase superfamily. Ser/Thr protein kinase family. GCN2 subfamily.</text>
</comment>
<dbReference type="STRING" id="52247.A0A4T0X3R5"/>
<name>A0A4T0X3R5_9ASCO</name>
<evidence type="ECO:0000256" key="12">
    <source>
        <dbReference type="SAM" id="MobiDB-lite"/>
    </source>
</evidence>
<organism evidence="15 16">
    <name type="scientific">Pichia inconspicua</name>
    <dbReference type="NCBI Taxonomy" id="52247"/>
    <lineage>
        <taxon>Eukaryota</taxon>
        <taxon>Fungi</taxon>
        <taxon>Dikarya</taxon>
        <taxon>Ascomycota</taxon>
        <taxon>Saccharomycotina</taxon>
        <taxon>Pichiomycetes</taxon>
        <taxon>Pichiales</taxon>
        <taxon>Pichiaceae</taxon>
        <taxon>Pichia</taxon>
    </lineage>
</organism>
<feature type="region of interest" description="Disordered" evidence="12">
    <location>
        <begin position="215"/>
        <end position="236"/>
    </location>
</feature>
<evidence type="ECO:0000256" key="3">
    <source>
        <dbReference type="ARBA" id="ARBA00022679"/>
    </source>
</evidence>
<evidence type="ECO:0000256" key="1">
    <source>
        <dbReference type="ARBA" id="ARBA00012513"/>
    </source>
</evidence>
<sequence length="994" mass="114324">MNIDGTVDVAAQQEEEWDTLLAIFPDLLKDLTPKKSAWNKQPLHKFSLHISSDNSCANVCSLDLVVEFTATYPLSPPLYKILNTENIMDSQISVIKQKCNDVIKQYKKQPLVYFMYSEIFEYLNEIQSGIKNESLEEERRNRLLEQQLELERQRQEKQQELELKREKEQELIEEMIEMEKKRKYRNKSEPLNEFTDNEDDENIDYIDDEMNDQFGDFHENSEKVSEHSSRQGSSKLKNEIDKTEIFSFDKPIPLHLGWYSGSFTSICGFIPVEPNGLLKEVSKQFLVKPYFSKDSPINKILESAKESNISRKYGKNQNGFEKDLQYLLTEIELNNPFWKSSQGKKMILTLEKELQAIQDLKQNDVITFNIEKKEVTSSGELSLQNSAAKKVSKKMDSFEKEKLCVWTIRILSKYTETLGDLLQSISYVNVNTAREWTIQLLENLELLHKHGLIHRCITLDAISIIPPHSTESATVKFSGITYGYTILNMLYSYPNLDQSEHLDELPFAASGWVAPERIDPRNNKLYKKPQRKTDVWDLGVVVLQMIIGTDIVYEFQNPSDFLMNCHSLDDSIYEFLSSIFEFKTKKRPDPLELLPSKFLRLSLNISPLDVLSKFSQNGNDDSTIVSRKMPETSHNTLTSITNSNNTDTNFANRPKRESFGLSTFAPKFYSRYSQDFEEVGVLGKGGFGEVVKARNRLDGRLYAIKRIRHTEDKLAKILNEVMLLARLNHQYVVRYYAAWLEDDHDFSSSAIKSSDDEFESDDSDTETDDDSYDLNNGKNLDISPSGTRTNSQSFIDFISGSQNQSIEFSFSDDSDSEDETHNTDTSDDNQCSNDFSDDITGEEDDDPFEFGTPETTIKPQSITKDIKFNKKKVKKKSVLFIQMEYCENRTLFDLIKSGLTRDPDTYWRILRQILEALDHIHAQGIIHRDLKPMNIFIDENQNVKIGDFGLAKNVHNLASMANLSGKLDLNKSVEELTSEIGTTLYVANEVLRTG</sequence>
<feature type="region of interest" description="Disordered" evidence="12">
    <location>
        <begin position="750"/>
        <end position="787"/>
    </location>
</feature>
<evidence type="ECO:0000256" key="5">
    <source>
        <dbReference type="ARBA" id="ARBA00022777"/>
    </source>
</evidence>
<dbReference type="Pfam" id="PF00069">
    <property type="entry name" value="Pkinase"/>
    <property type="match status" value="2"/>
</dbReference>
<keyword evidence="3" id="KW-0808">Transferase</keyword>